<evidence type="ECO:0000313" key="3">
    <source>
        <dbReference type="Proteomes" id="UP000092583"/>
    </source>
</evidence>
<dbReference type="PANTHER" id="PTHR21052:SF0">
    <property type="entry name" value="ALPHA-KETOGLUTARATE-DEPENDENT DIOXYGENASE ALKB HOMOLOG 7, MITOCHONDRIAL"/>
    <property type="match status" value="1"/>
</dbReference>
<dbReference type="PANTHER" id="PTHR21052">
    <property type="entry name" value="SPERMATOGENESIS ASSOCIATED 11-RELATED"/>
    <property type="match status" value="1"/>
</dbReference>
<dbReference type="InterPro" id="IPR005123">
    <property type="entry name" value="Oxoglu/Fe-dep_dioxygenase_dom"/>
</dbReference>
<name>A0A1B9ITM3_9TREE</name>
<dbReference type="OrthoDB" id="412814at2759"/>
<dbReference type="GO" id="GO:0006631">
    <property type="term" value="P:fatty acid metabolic process"/>
    <property type="evidence" value="ECO:0007669"/>
    <property type="project" value="TreeGrafter"/>
</dbReference>
<reference evidence="3" key="2">
    <citation type="submission" date="2013-12" db="EMBL/GenBank/DDBJ databases">
        <title>Evolution of pathogenesis and genome organization in the Tremellales.</title>
        <authorList>
            <person name="Cuomo C."/>
            <person name="Litvintseva A."/>
            <person name="Heitman J."/>
            <person name="Chen Y."/>
            <person name="Sun S."/>
            <person name="Springer D."/>
            <person name="Dromer F."/>
            <person name="Young S."/>
            <person name="Zeng Q."/>
            <person name="Chapman S."/>
            <person name="Gujja S."/>
            <person name="Saif S."/>
            <person name="Birren B."/>
        </authorList>
    </citation>
    <scope>NUCLEOTIDE SEQUENCE [LARGE SCALE GENOMIC DNA]</scope>
    <source>
        <strain evidence="3">CBS 10435</strain>
    </source>
</reference>
<evidence type="ECO:0000259" key="1">
    <source>
        <dbReference type="PROSITE" id="PS51471"/>
    </source>
</evidence>
<organism evidence="2 3">
    <name type="scientific">Kwoniella mangroviensis CBS 10435</name>
    <dbReference type="NCBI Taxonomy" id="1331196"/>
    <lineage>
        <taxon>Eukaryota</taxon>
        <taxon>Fungi</taxon>
        <taxon>Dikarya</taxon>
        <taxon>Basidiomycota</taxon>
        <taxon>Agaricomycotina</taxon>
        <taxon>Tremellomycetes</taxon>
        <taxon>Tremellales</taxon>
        <taxon>Cryptococcaceae</taxon>
        <taxon>Kwoniella</taxon>
    </lineage>
</organism>
<proteinExistence type="predicted"/>
<dbReference type="GO" id="GO:0006974">
    <property type="term" value="P:DNA damage response"/>
    <property type="evidence" value="ECO:0007669"/>
    <property type="project" value="InterPro"/>
</dbReference>
<accession>A0A1B9ITM3</accession>
<dbReference type="InterPro" id="IPR032870">
    <property type="entry name" value="ALKBH7-like"/>
</dbReference>
<dbReference type="PROSITE" id="PS51471">
    <property type="entry name" value="FE2OG_OXY"/>
    <property type="match status" value="1"/>
</dbReference>
<reference evidence="2 3" key="1">
    <citation type="submission" date="2013-07" db="EMBL/GenBank/DDBJ databases">
        <title>The Genome Sequence of Kwoniella mangroviensis CBS10435.</title>
        <authorList>
            <consortium name="The Broad Institute Genome Sequencing Platform"/>
            <person name="Cuomo C."/>
            <person name="Litvintseva A."/>
            <person name="Chen Y."/>
            <person name="Heitman J."/>
            <person name="Sun S."/>
            <person name="Springer D."/>
            <person name="Dromer F."/>
            <person name="Young S.K."/>
            <person name="Zeng Q."/>
            <person name="Gargeya S."/>
            <person name="Fitzgerald M."/>
            <person name="Abouelleil A."/>
            <person name="Alvarado L."/>
            <person name="Berlin A.M."/>
            <person name="Chapman S.B."/>
            <person name="Dewar J."/>
            <person name="Goldberg J."/>
            <person name="Griggs A."/>
            <person name="Gujja S."/>
            <person name="Hansen M."/>
            <person name="Howarth C."/>
            <person name="Imamovic A."/>
            <person name="Larimer J."/>
            <person name="McCowan C."/>
            <person name="Murphy C."/>
            <person name="Pearson M."/>
            <person name="Priest M."/>
            <person name="Roberts A."/>
            <person name="Saif S."/>
            <person name="Shea T."/>
            <person name="Sykes S."/>
            <person name="Wortman J."/>
            <person name="Nusbaum C."/>
            <person name="Birren B."/>
        </authorList>
    </citation>
    <scope>NUCLEOTIDE SEQUENCE [LARGE SCALE GENOMIC DNA]</scope>
    <source>
        <strain evidence="2 3">CBS 10435</strain>
    </source>
</reference>
<dbReference type="Pfam" id="PF13532">
    <property type="entry name" value="2OG-FeII_Oxy_2"/>
    <property type="match status" value="1"/>
</dbReference>
<protein>
    <recommendedName>
        <fullName evidence="1">Fe2OG dioxygenase domain-containing protein</fullName>
    </recommendedName>
</protein>
<sequence length="226" mass="25257">MSHTGSSSPNSLFSEYEVKTAKRLPPDIPGLWVFPSYLPDDIARNALTRIASADLFSGGERDQVMLFEAPKSLSAKSSLPTYIHDLLRSVNTLLETRLPANTTRLLFDQPLARQVILNLYPPGQGISPHIDLPNRYADGILGCSLTGGCVMTLSKDGEEHRVYMPPRTVYVLSEEARWEWYHGIDGCFEDIVEVEDEVGQGTETILRDLRVSVTFRWMKEGADILS</sequence>
<dbReference type="SUPFAM" id="SSF51197">
    <property type="entry name" value="Clavaminate synthase-like"/>
    <property type="match status" value="1"/>
</dbReference>
<keyword evidence="3" id="KW-1185">Reference proteome</keyword>
<dbReference type="GO" id="GO:0005759">
    <property type="term" value="C:mitochondrial matrix"/>
    <property type="evidence" value="ECO:0007669"/>
    <property type="project" value="TreeGrafter"/>
</dbReference>
<gene>
    <name evidence="2" type="ORF">L486_03364</name>
</gene>
<dbReference type="Proteomes" id="UP000092583">
    <property type="component" value="Unassembled WGS sequence"/>
</dbReference>
<dbReference type="InterPro" id="IPR037151">
    <property type="entry name" value="AlkB-like_sf"/>
</dbReference>
<dbReference type="GO" id="GO:0016706">
    <property type="term" value="F:2-oxoglutarate-dependent dioxygenase activity"/>
    <property type="evidence" value="ECO:0007669"/>
    <property type="project" value="TreeGrafter"/>
</dbReference>
<dbReference type="EMBL" id="KI669461">
    <property type="protein sequence ID" value="OCF58873.1"/>
    <property type="molecule type" value="Genomic_DNA"/>
</dbReference>
<feature type="domain" description="Fe2OG dioxygenase" evidence="1">
    <location>
        <begin position="106"/>
        <end position="219"/>
    </location>
</feature>
<dbReference type="InterPro" id="IPR027450">
    <property type="entry name" value="AlkB-like"/>
</dbReference>
<dbReference type="AlphaFoldDB" id="A0A1B9ITM3"/>
<evidence type="ECO:0000313" key="2">
    <source>
        <dbReference type="EMBL" id="OCF58873.1"/>
    </source>
</evidence>
<dbReference type="Gene3D" id="2.60.120.590">
    <property type="entry name" value="Alpha-ketoglutarate-dependent dioxygenase AlkB-like"/>
    <property type="match status" value="1"/>
</dbReference>